<dbReference type="PATRIC" id="fig|1441095.3.peg.2570"/>
<keyword evidence="7" id="KW-1185">Reference proteome</keyword>
<dbReference type="STRING" id="1441095.AM592_11735"/>
<evidence type="ECO:0000256" key="4">
    <source>
        <dbReference type="HAMAP-Rule" id="MF_00727"/>
    </source>
</evidence>
<dbReference type="Pfam" id="PF20085">
    <property type="entry name" value="TGL"/>
    <property type="match status" value="1"/>
</dbReference>
<evidence type="ECO:0000256" key="1">
    <source>
        <dbReference type="ARBA" id="ARBA00022679"/>
    </source>
</evidence>
<dbReference type="GO" id="GO:0030435">
    <property type="term" value="P:sporulation resulting in formation of a cellular spore"/>
    <property type="evidence" value="ECO:0007669"/>
    <property type="project" value="UniProtKB-UniRule"/>
</dbReference>
<feature type="transmembrane region" description="Helical" evidence="5">
    <location>
        <begin position="112"/>
        <end position="133"/>
    </location>
</feature>
<comment type="catalytic activity">
    <reaction evidence="4">
        <text>L-glutaminyl-[protein] + L-lysyl-[protein] = [protein]-L-lysyl-N(6)-5-L-glutamyl-[protein] + NH4(+)</text>
        <dbReference type="Rhea" id="RHEA:54816"/>
        <dbReference type="Rhea" id="RHEA-COMP:9752"/>
        <dbReference type="Rhea" id="RHEA-COMP:10207"/>
        <dbReference type="Rhea" id="RHEA-COMP:14005"/>
        <dbReference type="ChEBI" id="CHEBI:28938"/>
        <dbReference type="ChEBI" id="CHEBI:29969"/>
        <dbReference type="ChEBI" id="CHEBI:30011"/>
        <dbReference type="ChEBI" id="CHEBI:138370"/>
        <dbReference type="EC" id="2.3.2.13"/>
    </reaction>
</comment>
<reference evidence="7" key="1">
    <citation type="submission" date="2015-08" db="EMBL/GenBank/DDBJ databases">
        <title>Genome sequencing project for genomic taxonomy and phylogenomics of Bacillus-like bacteria.</title>
        <authorList>
            <person name="Liu B."/>
            <person name="Wang J."/>
            <person name="Zhu Y."/>
            <person name="Liu G."/>
            <person name="Chen Q."/>
            <person name="Chen Z."/>
            <person name="Lan J."/>
            <person name="Che J."/>
            <person name="Ge C."/>
            <person name="Shi H."/>
            <person name="Pan Z."/>
            <person name="Liu X."/>
        </authorList>
    </citation>
    <scope>NUCLEOTIDE SEQUENCE [LARGE SCALE GENOMIC DNA]</scope>
    <source>
        <strain evidence="7">FJAT-4402</strain>
    </source>
</reference>
<keyword evidence="1 4" id="KW-0808">Transferase</keyword>
<dbReference type="Proteomes" id="UP000067625">
    <property type="component" value="Chromosome"/>
</dbReference>
<evidence type="ECO:0000256" key="2">
    <source>
        <dbReference type="ARBA" id="ARBA00022969"/>
    </source>
</evidence>
<organism evidence="6 7">
    <name type="scientific">Bacillus gobiensis</name>
    <dbReference type="NCBI Taxonomy" id="1441095"/>
    <lineage>
        <taxon>Bacteria</taxon>
        <taxon>Bacillati</taxon>
        <taxon>Bacillota</taxon>
        <taxon>Bacilli</taxon>
        <taxon>Bacillales</taxon>
        <taxon>Bacillaceae</taxon>
        <taxon>Bacillus</taxon>
    </lineage>
</organism>
<dbReference type="GO" id="GO:0003810">
    <property type="term" value="F:protein-glutamine gamma-glutamyltransferase activity"/>
    <property type="evidence" value="ECO:0007669"/>
    <property type="project" value="UniProtKB-UniRule"/>
</dbReference>
<comment type="similarity">
    <text evidence="4">Belongs to the bacillus TGase family.</text>
</comment>
<keyword evidence="5" id="KW-0812">Transmembrane</keyword>
<keyword evidence="3 4" id="KW-0012">Acyltransferase</keyword>
<evidence type="ECO:0000256" key="5">
    <source>
        <dbReference type="SAM" id="Phobius"/>
    </source>
</evidence>
<dbReference type="NCBIfam" id="NF002869">
    <property type="entry name" value="PRK03187.1"/>
    <property type="match status" value="1"/>
</dbReference>
<keyword evidence="2 4" id="KW-0749">Sporulation</keyword>
<evidence type="ECO:0000256" key="3">
    <source>
        <dbReference type="ARBA" id="ARBA00023315"/>
    </source>
</evidence>
<dbReference type="InterPro" id="IPR020916">
    <property type="entry name" value="Gln_gamma-glutamylTfrase_bac"/>
</dbReference>
<dbReference type="EMBL" id="CP012600">
    <property type="protein sequence ID" value="ALC82175.1"/>
    <property type="molecule type" value="Genomic_DNA"/>
</dbReference>
<keyword evidence="5" id="KW-1133">Transmembrane helix</keyword>
<dbReference type="RefSeq" id="WP_053603958.1">
    <property type="nucleotide sequence ID" value="NZ_CP012600.1"/>
</dbReference>
<protein>
    <recommendedName>
        <fullName evidence="4">Protein-glutamine gamma-glutamyltransferase</fullName>
        <ecNumber evidence="4">2.3.2.13</ecNumber>
    </recommendedName>
    <alternativeName>
        <fullName evidence="4">Transglutaminase</fullName>
        <shortName evidence="4">TGase</shortName>
    </alternativeName>
</protein>
<comment type="function">
    <text evidence="4">Probably plays a role in the assembly of the spore coat proteins by catalyzing epsilon-(gamma-glutamyl)lysine cross-links.</text>
</comment>
<dbReference type="OrthoDB" id="1845399at2"/>
<dbReference type="HAMAP" id="MF_00727">
    <property type="entry name" value="Tgl"/>
    <property type="match status" value="1"/>
</dbReference>
<reference evidence="6 7" key="2">
    <citation type="journal article" date="2016" name="Int. J. Syst. Evol. Microbiol.">
        <title>Bacillus gobiensis sp. nov., isolated from a soil sample.</title>
        <authorList>
            <person name="Liu B."/>
            <person name="Liu G.H."/>
            <person name="Cetin S."/>
            <person name="Schumann P."/>
            <person name="Pan Z.Z."/>
            <person name="Chen Q.Q."/>
        </authorList>
    </citation>
    <scope>NUCLEOTIDE SEQUENCE [LARGE SCALE GENOMIC DNA]</scope>
    <source>
        <strain evidence="6 7">FJAT-4402</strain>
    </source>
</reference>
<dbReference type="EC" id="2.3.2.13" evidence="4"/>
<gene>
    <name evidence="4" type="primary">tgl</name>
    <name evidence="6" type="ORF">AM592_11735</name>
</gene>
<sequence length="247" mass="28290">MIFLSGQRIAPEHVLNSDQLNPAEQKIIEAMLTSPARYDYSSMRELSFETSFRNHTIQSATALIHSGAKFATFAKTYGNDMFWRRSPEGALELRYNVPAALGIRDIFERGSLYAFECATAIVVIFYFALLRMIGDQAFNAAFPTITLYDWHYEKLPVYSEIRNDFLPGDCLYFANPDFDPARPEWRGENAIYFGYDQFAAFGLGILTAEQVIQRLNSFRKRGATQSAYLMSHVTRVDILELLSRIQR</sequence>
<evidence type="ECO:0000313" key="6">
    <source>
        <dbReference type="EMBL" id="ALC82175.1"/>
    </source>
</evidence>
<name>A0A0M4FY45_9BACI</name>
<dbReference type="AlphaFoldDB" id="A0A0M4FY45"/>
<evidence type="ECO:0000313" key="7">
    <source>
        <dbReference type="Proteomes" id="UP000067625"/>
    </source>
</evidence>
<keyword evidence="5" id="KW-0472">Membrane</keyword>
<accession>A0A0M4FY45</accession>
<proteinExistence type="inferred from homology"/>